<evidence type="ECO:0000313" key="10">
    <source>
        <dbReference type="Proteomes" id="UP000315496"/>
    </source>
</evidence>
<keyword evidence="3" id="KW-0963">Cytoplasm</keyword>
<organism evidence="9 10">
    <name type="scientific">Giardia muris</name>
    <dbReference type="NCBI Taxonomy" id="5742"/>
    <lineage>
        <taxon>Eukaryota</taxon>
        <taxon>Metamonada</taxon>
        <taxon>Diplomonadida</taxon>
        <taxon>Hexamitidae</taxon>
        <taxon>Giardiinae</taxon>
        <taxon>Giardia</taxon>
    </lineage>
</organism>
<dbReference type="InterPro" id="IPR027012">
    <property type="entry name" value="Enkurin_dom"/>
</dbReference>
<dbReference type="AlphaFoldDB" id="A0A4Z1SSG2"/>
<evidence type="ECO:0000256" key="4">
    <source>
        <dbReference type="ARBA" id="ARBA00023212"/>
    </source>
</evidence>
<evidence type="ECO:0000313" key="9">
    <source>
        <dbReference type="EMBL" id="TNJ28824.1"/>
    </source>
</evidence>
<dbReference type="VEuPathDB" id="GiardiaDB:GMRT_15585"/>
<keyword evidence="6" id="KW-0175">Coiled coil</keyword>
<keyword evidence="5" id="KW-0966">Cell projection</keyword>
<feature type="coiled-coil region" evidence="6">
    <location>
        <begin position="35"/>
        <end position="65"/>
    </location>
</feature>
<dbReference type="EMBL" id="VDLU01000002">
    <property type="protein sequence ID" value="TNJ28824.1"/>
    <property type="molecule type" value="Genomic_DNA"/>
</dbReference>
<protein>
    <submittedName>
        <fullName evidence="9">Calmodulin-binding protein</fullName>
    </submittedName>
</protein>
<keyword evidence="4" id="KW-0206">Cytoskeleton</keyword>
<feature type="region of interest" description="Disordered" evidence="7">
    <location>
        <begin position="85"/>
        <end position="127"/>
    </location>
</feature>
<comment type="subcellular location">
    <subcellularLocation>
        <location evidence="1">Cell projection</location>
        <location evidence="1">Cilium</location>
    </subcellularLocation>
    <subcellularLocation>
        <location evidence="2">Cytoplasm</location>
        <location evidence="2">Cytoskeleton</location>
    </subcellularLocation>
</comment>
<gene>
    <name evidence="9" type="ORF">GMRT_15585</name>
</gene>
<dbReference type="OrthoDB" id="10264920at2759"/>
<dbReference type="GO" id="GO:0005881">
    <property type="term" value="C:cytoplasmic microtubule"/>
    <property type="evidence" value="ECO:0007669"/>
    <property type="project" value="TreeGrafter"/>
</dbReference>
<evidence type="ECO:0000256" key="1">
    <source>
        <dbReference type="ARBA" id="ARBA00004138"/>
    </source>
</evidence>
<dbReference type="GO" id="GO:0005929">
    <property type="term" value="C:cilium"/>
    <property type="evidence" value="ECO:0007669"/>
    <property type="project" value="UniProtKB-SubCell"/>
</dbReference>
<evidence type="ECO:0000256" key="6">
    <source>
        <dbReference type="SAM" id="Coils"/>
    </source>
</evidence>
<evidence type="ECO:0000259" key="8">
    <source>
        <dbReference type="PROSITE" id="PS51665"/>
    </source>
</evidence>
<dbReference type="PROSITE" id="PS51665">
    <property type="entry name" value="ENKURIN"/>
    <property type="match status" value="1"/>
</dbReference>
<comment type="caution">
    <text evidence="9">The sequence shown here is derived from an EMBL/GenBank/DDBJ whole genome shotgun (WGS) entry which is preliminary data.</text>
</comment>
<feature type="compositionally biased region" description="Basic and acidic residues" evidence="7">
    <location>
        <begin position="87"/>
        <end position="97"/>
    </location>
</feature>
<evidence type="ECO:0000256" key="7">
    <source>
        <dbReference type="SAM" id="MobiDB-lite"/>
    </source>
</evidence>
<dbReference type="Proteomes" id="UP000315496">
    <property type="component" value="Chromosome 2"/>
</dbReference>
<accession>A0A4Z1SSG2</accession>
<proteinExistence type="predicted"/>
<evidence type="ECO:0000256" key="2">
    <source>
        <dbReference type="ARBA" id="ARBA00004245"/>
    </source>
</evidence>
<keyword evidence="10" id="KW-1185">Reference proteome</keyword>
<name>A0A4Z1SSG2_GIAMU</name>
<evidence type="ECO:0000256" key="3">
    <source>
        <dbReference type="ARBA" id="ARBA00022490"/>
    </source>
</evidence>
<dbReference type="InterPro" id="IPR052102">
    <property type="entry name" value="Enkurin_domain-protein"/>
</dbReference>
<feature type="domain" description="Enkurin" evidence="8">
    <location>
        <begin position="189"/>
        <end position="285"/>
    </location>
</feature>
<reference evidence="9 10" key="1">
    <citation type="submission" date="2019-05" db="EMBL/GenBank/DDBJ databases">
        <title>The compact genome of Giardia muris reveals important steps in the evolution of intestinal protozoan parasites.</title>
        <authorList>
            <person name="Xu F."/>
            <person name="Jimenez-Gonzalez A."/>
            <person name="Einarsson E."/>
            <person name="Astvaldsson A."/>
            <person name="Peirasmaki D."/>
            <person name="Eckmann L."/>
            <person name="Andersson J.O."/>
            <person name="Svard S.G."/>
            <person name="Jerlstrom-Hultqvist J."/>
        </authorList>
    </citation>
    <scope>NUCLEOTIDE SEQUENCE [LARGE SCALE GENOMIC DNA]</scope>
    <source>
        <strain evidence="9 10">Roberts-Thomson</strain>
    </source>
</reference>
<dbReference type="PANTHER" id="PTHR21490:SF2">
    <property type="entry name" value="ENKURIN DOMAIN-CONTAINING PROTEIN 1"/>
    <property type="match status" value="1"/>
</dbReference>
<dbReference type="Pfam" id="PF13864">
    <property type="entry name" value="Enkurin"/>
    <property type="match status" value="1"/>
</dbReference>
<evidence type="ECO:0000256" key="5">
    <source>
        <dbReference type="ARBA" id="ARBA00023273"/>
    </source>
</evidence>
<sequence length="288" mass="33493">MPLQRYHHQDSVVGDIINPSRGIRDDMVRRGIQPKNHMAENRRQLRQLAAQKQQEREEAEDLANAEPFKMREFQNVESRAMQAAESMKPEAPKDYLKRKTGLAGGPHMRPIDTEPYAPRQRSRPDVPRQADLIRERQEESHEVVKEVNRIRANMLAVKKQSEARKAAAQNSTVDQEPHKKGEIPEYLKKRKHDWAVEAEQKERAEAEARARARVPPGTRLVSEEEKQALLIELRSSLQIEVKRLNSFSVANDSLAQRRSREECERKIEQIEKTIRDFERPGDLFLAYD</sequence>
<dbReference type="PANTHER" id="PTHR21490">
    <property type="entry name" value="ENKURIN-RELATED"/>
    <property type="match status" value="1"/>
</dbReference>
<feature type="region of interest" description="Disordered" evidence="7">
    <location>
        <begin position="161"/>
        <end position="182"/>
    </location>
</feature>